<dbReference type="InterPro" id="IPR034804">
    <property type="entry name" value="SQR/QFR_C/D"/>
</dbReference>
<feature type="transmembrane region" description="Helical" evidence="1">
    <location>
        <begin position="274"/>
        <end position="294"/>
    </location>
</feature>
<name>A0ABN0N0H2_9CHLA</name>
<accession>A0ABN0N0H2</accession>
<dbReference type="SUPFAM" id="SSF81343">
    <property type="entry name" value="Fumarate reductase respiratory complex transmembrane subunits"/>
    <property type="match status" value="1"/>
</dbReference>
<reference evidence="2 3" key="1">
    <citation type="submission" date="2013-07" db="EMBL/GenBank/DDBJ databases">
        <title>Isolation of a new Chlamydia species from the feral Sacred Ibis (Threskiornis aethiopicus): Chlamydia ibidis.</title>
        <authorList>
            <person name="Vorimore F."/>
            <person name="Hsia R.-C."/>
            <person name="Huot-Creasy H."/>
            <person name="Bastian S."/>
            <person name="Deruyter L."/>
            <person name="Passet A."/>
            <person name="Sachse K."/>
            <person name="Bavoil P."/>
            <person name="Myers G."/>
            <person name="Laroucau K."/>
        </authorList>
    </citation>
    <scope>NUCLEOTIDE SEQUENCE [LARGE SCALE GENOMIC DNA]</scope>
    <source>
        <strain evidence="2 3">10-1398/6</strain>
    </source>
</reference>
<feature type="transmembrane region" description="Helical" evidence="1">
    <location>
        <begin position="125"/>
        <end position="143"/>
    </location>
</feature>
<gene>
    <name evidence="2" type="ORF">H359_0057</name>
</gene>
<dbReference type="Gene3D" id="1.20.1300.10">
    <property type="entry name" value="Fumarate reductase/succinate dehydrogenase, transmembrane subunit"/>
    <property type="match status" value="1"/>
</dbReference>
<feature type="transmembrane region" description="Helical" evidence="1">
    <location>
        <begin position="21"/>
        <end position="43"/>
    </location>
</feature>
<evidence type="ECO:0000256" key="1">
    <source>
        <dbReference type="SAM" id="Phobius"/>
    </source>
</evidence>
<comment type="caution">
    <text evidence="2">The sequence shown here is derived from an EMBL/GenBank/DDBJ whole genome shotgun (WGS) entry which is preliminary data.</text>
</comment>
<evidence type="ECO:0000313" key="3">
    <source>
        <dbReference type="Proteomes" id="UP000016064"/>
    </source>
</evidence>
<keyword evidence="1 2" id="KW-0812">Transmembrane</keyword>
<evidence type="ECO:0000313" key="2">
    <source>
        <dbReference type="EMBL" id="EQM63121.1"/>
    </source>
</evidence>
<dbReference type="InterPro" id="IPR016002">
    <property type="entry name" value="Succ_DH_cyt_b558_Firmicute"/>
</dbReference>
<keyword evidence="1" id="KW-1133">Transmembrane helix</keyword>
<protein>
    <submittedName>
        <fullName evidence="2">Succinate dehydrogenase/Fumarate reductase transmembrane subunit</fullName>
    </submittedName>
</protein>
<feature type="transmembrane region" description="Helical" evidence="1">
    <location>
        <begin position="73"/>
        <end position="95"/>
    </location>
</feature>
<keyword evidence="1" id="KW-0472">Membrane</keyword>
<dbReference type="RefSeq" id="WP_020370711.1">
    <property type="nucleotide sequence ID" value="NZ_APJW01000001.1"/>
</dbReference>
<proteinExistence type="predicted"/>
<dbReference type="Proteomes" id="UP000016064">
    <property type="component" value="Unassembled WGS sequence"/>
</dbReference>
<dbReference type="EMBL" id="APJW01000001">
    <property type="protein sequence ID" value="EQM63121.1"/>
    <property type="molecule type" value="Genomic_DNA"/>
</dbReference>
<keyword evidence="3" id="KW-1185">Reference proteome</keyword>
<feature type="transmembrane region" description="Helical" evidence="1">
    <location>
        <begin position="231"/>
        <end position="253"/>
    </location>
</feature>
<sequence length="297" mass="33984">MRDPEIRSDVAQNQSRYYLRFILRCIHSLSGVAFSLFLCEHMFTNMLASSYFSQGRGFVTLVNMFHRVPYLKVIEVGFLALPFLTHAIIGIVYLFQGKSNSGGSYGNIPSLRFSRNFAYTWQRRTAWLLLFGLVFHVVQFRFIRYPAHVSVHGQRYYVVNIDSARYSKVVHGTHGFFTMNFQAPNMETIQLDKDDISGDQVEYLSDSDHYLLTPSSGTAFLYIVRDTLGSFWMAVLYTILVVAAAFHGFNGFWTFCSRWGIVISSRSQTILRNLCYSAMIVVAAMGVSVIWNLYSMA</sequence>
<organism evidence="2 3">
    <name type="scientific">Chlamydia ibidis 10-1398/6</name>
    <dbReference type="NCBI Taxonomy" id="1046581"/>
    <lineage>
        <taxon>Bacteria</taxon>
        <taxon>Pseudomonadati</taxon>
        <taxon>Chlamydiota</taxon>
        <taxon>Chlamydiia</taxon>
        <taxon>Chlamydiales</taxon>
        <taxon>Chlamydiaceae</taxon>
        <taxon>Chlamydia/Chlamydophila group</taxon>
        <taxon>Chlamydia</taxon>
    </lineage>
</organism>
<dbReference type="CDD" id="cd03497">
    <property type="entry name" value="SQR_TypeB_1_TM"/>
    <property type="match status" value="1"/>
</dbReference>